<organism evidence="3 4">
    <name type="scientific">Candidatus Saganbacteria bacterium</name>
    <dbReference type="NCBI Taxonomy" id="2575572"/>
    <lineage>
        <taxon>Bacteria</taxon>
        <taxon>Bacillati</taxon>
        <taxon>Saganbacteria</taxon>
    </lineage>
</organism>
<evidence type="ECO:0000256" key="1">
    <source>
        <dbReference type="SAM" id="Coils"/>
    </source>
</evidence>
<evidence type="ECO:0008006" key="5">
    <source>
        <dbReference type="Google" id="ProtNLM"/>
    </source>
</evidence>
<evidence type="ECO:0000256" key="2">
    <source>
        <dbReference type="SAM" id="SignalP"/>
    </source>
</evidence>
<evidence type="ECO:0000313" key="3">
    <source>
        <dbReference type="EMBL" id="MBI5078580.1"/>
    </source>
</evidence>
<protein>
    <recommendedName>
        <fullName evidence="5">Tetratricopeptide repeat protein</fullName>
    </recommendedName>
</protein>
<feature type="chain" id="PRO_5039524810" description="Tetratricopeptide repeat protein" evidence="2">
    <location>
        <begin position="23"/>
        <end position="254"/>
    </location>
</feature>
<dbReference type="EMBL" id="JACRKR010000048">
    <property type="protein sequence ID" value="MBI5078580.1"/>
    <property type="molecule type" value="Genomic_DNA"/>
</dbReference>
<evidence type="ECO:0000313" key="4">
    <source>
        <dbReference type="Proteomes" id="UP000808761"/>
    </source>
</evidence>
<feature type="signal peptide" evidence="2">
    <location>
        <begin position="1"/>
        <end position="22"/>
    </location>
</feature>
<keyword evidence="1" id="KW-0175">Coiled coil</keyword>
<dbReference type="AlphaFoldDB" id="A0A9D6UJM2"/>
<gene>
    <name evidence="3" type="ORF">HZB08_00970</name>
</gene>
<feature type="coiled-coil region" evidence="1">
    <location>
        <begin position="134"/>
        <end position="161"/>
    </location>
</feature>
<sequence>MKYIVGIWVLGFGILVTSASLAANSSEFRISQAGAGGKEYLPGDFVHVMVEAPVDTASLTTIMPDNSEIKLVHERRTNIWHGLWQVPMGFKKGSYYAKLKALDLEGNVLEGQTNAFVIGELTLIMLVGKGATREAEAKKLAVEAEILAREAEEKARRASELAGAKTAPLQSVMPPPQLPKAGAPVVKRKSPVVVRSNSAKTRLITSAHFYLEKLDYEKARPQLIALLRMEPGNREVRAMLKRVETVIKIRRKRP</sequence>
<dbReference type="Proteomes" id="UP000808761">
    <property type="component" value="Unassembled WGS sequence"/>
</dbReference>
<accession>A0A9D6UJM2</accession>
<name>A0A9D6UJM2_UNCSA</name>
<comment type="caution">
    <text evidence="3">The sequence shown here is derived from an EMBL/GenBank/DDBJ whole genome shotgun (WGS) entry which is preliminary data.</text>
</comment>
<proteinExistence type="predicted"/>
<reference evidence="3" key="1">
    <citation type="submission" date="2020-07" db="EMBL/GenBank/DDBJ databases">
        <title>Huge and variable diversity of episymbiotic CPR bacteria and DPANN archaea in groundwater ecosystems.</title>
        <authorList>
            <person name="He C.Y."/>
            <person name="Keren R."/>
            <person name="Whittaker M."/>
            <person name="Farag I.F."/>
            <person name="Doudna J."/>
            <person name="Cate J.H.D."/>
            <person name="Banfield J.F."/>
        </authorList>
    </citation>
    <scope>NUCLEOTIDE SEQUENCE</scope>
    <source>
        <strain evidence="3">NC_groundwater_1860_Pr3_B-0.1um_51_7</strain>
    </source>
</reference>
<keyword evidence="2" id="KW-0732">Signal</keyword>